<accession>A0A072U833</accession>
<evidence type="ECO:0000256" key="1">
    <source>
        <dbReference type="SAM" id="MobiDB-lite"/>
    </source>
</evidence>
<dbReference type="PANTHER" id="PTHR21354">
    <property type="entry name" value="ZINC FINGER PROTEIN 511"/>
    <property type="match status" value="1"/>
</dbReference>
<protein>
    <submittedName>
        <fullName evidence="2">Transcription initiation factor TFIID subunit-like protein, putative</fullName>
    </submittedName>
</protein>
<name>A0A072U833_MEDTR</name>
<feature type="compositionally biased region" description="Basic residues" evidence="1">
    <location>
        <begin position="360"/>
        <end position="369"/>
    </location>
</feature>
<dbReference type="PANTHER" id="PTHR21354:SF0">
    <property type="entry name" value="ZINC FINGER PROTEIN 511"/>
    <property type="match status" value="1"/>
</dbReference>
<reference evidence="2 4" key="2">
    <citation type="journal article" date="2014" name="BMC Genomics">
        <title>An improved genome release (version Mt4.0) for the model legume Medicago truncatula.</title>
        <authorList>
            <person name="Tang H."/>
            <person name="Krishnakumar V."/>
            <person name="Bidwell S."/>
            <person name="Rosen B."/>
            <person name="Chan A."/>
            <person name="Zhou S."/>
            <person name="Gentzbittel L."/>
            <person name="Childs K.L."/>
            <person name="Yandell M."/>
            <person name="Gundlach H."/>
            <person name="Mayer K.F."/>
            <person name="Schwartz D.C."/>
            <person name="Town C.D."/>
        </authorList>
    </citation>
    <scope>GENOME REANNOTATION</scope>
    <source>
        <strain evidence="2">A17</strain>
        <strain evidence="3 4">cv. Jemalong A17</strain>
    </source>
</reference>
<feature type="region of interest" description="Disordered" evidence="1">
    <location>
        <begin position="277"/>
        <end position="296"/>
    </location>
</feature>
<proteinExistence type="predicted"/>
<organism evidence="2 4">
    <name type="scientific">Medicago truncatula</name>
    <name type="common">Barrel medic</name>
    <name type="synonym">Medicago tribuloides</name>
    <dbReference type="NCBI Taxonomy" id="3880"/>
    <lineage>
        <taxon>Eukaryota</taxon>
        <taxon>Viridiplantae</taxon>
        <taxon>Streptophyta</taxon>
        <taxon>Embryophyta</taxon>
        <taxon>Tracheophyta</taxon>
        <taxon>Spermatophyta</taxon>
        <taxon>Magnoliopsida</taxon>
        <taxon>eudicotyledons</taxon>
        <taxon>Gunneridae</taxon>
        <taxon>Pentapetalae</taxon>
        <taxon>rosids</taxon>
        <taxon>fabids</taxon>
        <taxon>Fabales</taxon>
        <taxon>Fabaceae</taxon>
        <taxon>Papilionoideae</taxon>
        <taxon>50 kb inversion clade</taxon>
        <taxon>NPAAA clade</taxon>
        <taxon>Hologalegina</taxon>
        <taxon>IRL clade</taxon>
        <taxon>Trifolieae</taxon>
        <taxon>Medicago</taxon>
    </lineage>
</organism>
<feature type="region of interest" description="Disordered" evidence="1">
    <location>
        <begin position="457"/>
        <end position="485"/>
    </location>
</feature>
<reference evidence="2 4" key="1">
    <citation type="journal article" date="2011" name="Nature">
        <title>The Medicago genome provides insight into the evolution of rhizobial symbioses.</title>
        <authorList>
            <person name="Young N.D."/>
            <person name="Debelle F."/>
            <person name="Oldroyd G.E."/>
            <person name="Geurts R."/>
            <person name="Cannon S.B."/>
            <person name="Udvardi M.K."/>
            <person name="Benedito V.A."/>
            <person name="Mayer K.F."/>
            <person name="Gouzy J."/>
            <person name="Schoof H."/>
            <person name="Van de Peer Y."/>
            <person name="Proost S."/>
            <person name="Cook D.R."/>
            <person name="Meyers B.C."/>
            <person name="Spannagl M."/>
            <person name="Cheung F."/>
            <person name="De Mita S."/>
            <person name="Krishnakumar V."/>
            <person name="Gundlach H."/>
            <person name="Zhou S."/>
            <person name="Mudge J."/>
            <person name="Bharti A.K."/>
            <person name="Murray J.D."/>
            <person name="Naoumkina M.A."/>
            <person name="Rosen B."/>
            <person name="Silverstein K.A."/>
            <person name="Tang H."/>
            <person name="Rombauts S."/>
            <person name="Zhao P.X."/>
            <person name="Zhou P."/>
            <person name="Barbe V."/>
            <person name="Bardou P."/>
            <person name="Bechner M."/>
            <person name="Bellec A."/>
            <person name="Berger A."/>
            <person name="Berges H."/>
            <person name="Bidwell S."/>
            <person name="Bisseling T."/>
            <person name="Choisne N."/>
            <person name="Couloux A."/>
            <person name="Denny R."/>
            <person name="Deshpande S."/>
            <person name="Dai X."/>
            <person name="Doyle J.J."/>
            <person name="Dudez A.M."/>
            <person name="Farmer A.D."/>
            <person name="Fouteau S."/>
            <person name="Franken C."/>
            <person name="Gibelin C."/>
            <person name="Gish J."/>
            <person name="Goldstein S."/>
            <person name="Gonzalez A.J."/>
            <person name="Green P.J."/>
            <person name="Hallab A."/>
            <person name="Hartog M."/>
            <person name="Hua A."/>
            <person name="Humphray S.J."/>
            <person name="Jeong D.H."/>
            <person name="Jing Y."/>
            <person name="Jocker A."/>
            <person name="Kenton S.M."/>
            <person name="Kim D.J."/>
            <person name="Klee K."/>
            <person name="Lai H."/>
            <person name="Lang C."/>
            <person name="Lin S."/>
            <person name="Macmil S.L."/>
            <person name="Magdelenat G."/>
            <person name="Matthews L."/>
            <person name="McCorrison J."/>
            <person name="Monaghan E.L."/>
            <person name="Mun J.H."/>
            <person name="Najar F.Z."/>
            <person name="Nicholson C."/>
            <person name="Noirot C."/>
            <person name="O'Bleness M."/>
            <person name="Paule C.R."/>
            <person name="Poulain J."/>
            <person name="Prion F."/>
            <person name="Qin B."/>
            <person name="Qu C."/>
            <person name="Retzel E.F."/>
            <person name="Riddle C."/>
            <person name="Sallet E."/>
            <person name="Samain S."/>
            <person name="Samson N."/>
            <person name="Sanders I."/>
            <person name="Saurat O."/>
            <person name="Scarpelli C."/>
            <person name="Schiex T."/>
            <person name="Segurens B."/>
            <person name="Severin A.J."/>
            <person name="Sherrier D.J."/>
            <person name="Shi R."/>
            <person name="Sims S."/>
            <person name="Singer S.R."/>
            <person name="Sinharoy S."/>
            <person name="Sterck L."/>
            <person name="Viollet A."/>
            <person name="Wang B.B."/>
            <person name="Wang K."/>
            <person name="Wang M."/>
            <person name="Wang X."/>
            <person name="Warfsmann J."/>
            <person name="Weissenbach J."/>
            <person name="White D.D."/>
            <person name="White J.D."/>
            <person name="Wiley G.B."/>
            <person name="Wincker P."/>
            <person name="Xing Y."/>
            <person name="Yang L."/>
            <person name="Yao Z."/>
            <person name="Ying F."/>
            <person name="Zhai J."/>
            <person name="Zhou L."/>
            <person name="Zuber A."/>
            <person name="Denarie J."/>
            <person name="Dixon R.A."/>
            <person name="May G.D."/>
            <person name="Schwartz D.C."/>
            <person name="Rogers J."/>
            <person name="Quetier F."/>
            <person name="Town C.D."/>
            <person name="Roe B.A."/>
        </authorList>
    </citation>
    <scope>NUCLEOTIDE SEQUENCE [LARGE SCALE GENOMIC DNA]</scope>
    <source>
        <strain evidence="2">A17</strain>
        <strain evidence="3 4">cv. Jemalong A17</strain>
    </source>
</reference>
<dbReference type="AlphaFoldDB" id="A0A072U833"/>
<feature type="compositionally biased region" description="Polar residues" evidence="1">
    <location>
        <begin position="183"/>
        <end position="198"/>
    </location>
</feature>
<dbReference type="HOGENOM" id="CLU_036254_0_0_1"/>
<keyword evidence="4" id="KW-1185">Reference proteome</keyword>
<sequence>MKLCQMRDGLNSNDEITSQTLVSLLSLLEGRMAFNNVFLRQYLFCILQILAKRPPTLHGIPRESRTLHMSLTGASNYQRNLFVIDSDSKPLELPSSTQNLTQDLIITEGLRDALNEAPKDQTVEAPKEVHVEVLKDVPLETSKEDLTGLPPEAPIEAPNEISKETDTVSNSHERKRLFKIKVKQSSATSRADTDNQLIERSLGGRNETDHGASSSVSVDAPQRNFAETVSISNHNIEEVNSCYNPGSRMTASIGSAKILSDGDELVKELQCTADSSVVYSQVQPEDPSPSSIIQDNNIDDDARRFASLQTLSVTRFDQAGESCGKEVPARGKHKHKDKDKKRKRESHKGQQNDPEYLERKRLKKEKKRKEKELAKLLSNEAKRSSIDLSCKKEEPEVNDAKQLKSVEPSCYNSVSEIGRVDPKPVPPEVEGCGLKFKSHKSRQQHLVNKHKFPTYHSSFFKKSQPSKKQRVKCQRKKLSHKEDTSGMIEVENAAIDNLVSVSRMNTLDSTPSSISSGCRNTKGMSFVPRAFQYGKGSN</sequence>
<dbReference type="Proteomes" id="UP000002051">
    <property type="component" value="Unassembled WGS sequence"/>
</dbReference>
<evidence type="ECO:0000313" key="4">
    <source>
        <dbReference type="Proteomes" id="UP000002051"/>
    </source>
</evidence>
<evidence type="ECO:0000313" key="2">
    <source>
        <dbReference type="EMBL" id="KEH22010.1"/>
    </source>
</evidence>
<dbReference type="InterPro" id="IPR039258">
    <property type="entry name" value="ZNF511"/>
</dbReference>
<feature type="compositionally biased region" description="Basic residues" evidence="1">
    <location>
        <begin position="330"/>
        <end position="346"/>
    </location>
</feature>
<feature type="region of interest" description="Disordered" evidence="1">
    <location>
        <begin position="321"/>
        <end position="378"/>
    </location>
</feature>
<dbReference type="EMBL" id="CM001223">
    <property type="protein sequence ID" value="KEH22010.1"/>
    <property type="molecule type" value="Genomic_DNA"/>
</dbReference>
<feature type="compositionally biased region" description="Basic residues" evidence="1">
    <location>
        <begin position="464"/>
        <end position="479"/>
    </location>
</feature>
<dbReference type="STRING" id="3880.A0A072U833"/>
<feature type="region of interest" description="Disordered" evidence="1">
    <location>
        <begin position="183"/>
        <end position="218"/>
    </location>
</feature>
<evidence type="ECO:0000313" key="3">
    <source>
        <dbReference type="EnsemblPlants" id="KEH22010"/>
    </source>
</evidence>
<reference evidence="3" key="3">
    <citation type="submission" date="2015-04" db="UniProtKB">
        <authorList>
            <consortium name="EnsemblPlants"/>
        </authorList>
    </citation>
    <scope>IDENTIFICATION</scope>
    <source>
        <strain evidence="3">cv. Jemalong A17</strain>
    </source>
</reference>
<dbReference type="EnsemblPlants" id="KEH22010">
    <property type="protein sequence ID" value="KEH22010"/>
    <property type="gene ID" value="MTR_7g029065"/>
</dbReference>
<gene>
    <name evidence="2" type="ordered locus">MTR_7g029065</name>
</gene>